<feature type="domain" description="ABC3 transporter permease C-terminal" evidence="8">
    <location>
        <begin position="284"/>
        <end position="402"/>
    </location>
</feature>
<accession>A0A7T5R401</accession>
<dbReference type="InterPro" id="IPR025857">
    <property type="entry name" value="MacB_PCD"/>
</dbReference>
<feature type="transmembrane region" description="Helical" evidence="7">
    <location>
        <begin position="279"/>
        <end position="305"/>
    </location>
</feature>
<dbReference type="Pfam" id="PF12704">
    <property type="entry name" value="MacB_PCD"/>
    <property type="match status" value="1"/>
</dbReference>
<evidence type="ECO:0000256" key="1">
    <source>
        <dbReference type="ARBA" id="ARBA00004651"/>
    </source>
</evidence>
<feature type="transmembrane region" description="Helical" evidence="7">
    <location>
        <begin position="379"/>
        <end position="398"/>
    </location>
</feature>
<gene>
    <name evidence="10" type="ORF">HYS17_04505</name>
</gene>
<dbReference type="Proteomes" id="UP000595362">
    <property type="component" value="Chromosome"/>
</dbReference>
<dbReference type="AlphaFoldDB" id="A0A7T5R401"/>
<dbReference type="InterPro" id="IPR003838">
    <property type="entry name" value="ABC3_permease_C"/>
</dbReference>
<evidence type="ECO:0000259" key="9">
    <source>
        <dbReference type="Pfam" id="PF12704"/>
    </source>
</evidence>
<sequence>MRHFVFIALKHILARKRQSFVSLLGIVIGVAFFLAISALMQGSQNDFIARLIDNSPHITIYDEFREAEKQPVEEMFPDTVIELRSLKPQTESRGIRGYRQIVDYLKSLDGVKASASLTGQAIFSFAGRDVNISLNGMIPQDMRDITTIDDNMVEGSLEALIANRNGIVVGAELMRRQSLSLGDNITLSASSGQVKTYKIVGVFRTGRADYDKSQAFLDIKRVQALMNRSNRANAIIVKMERPERAREVAALIESRIRYKSVSWQESSEDLMSTLAIRNMIMYSVVSAVLIVAAFGIYNIISTIVMEKHRDIAILKSMGYRSRDIKFIFLVQGVLLGACGVLLGLPVGCLLMYGLMQITFNPPGATEPIHMPVDWGVEQFLIAGAFAFFAALFASYLPARKAADVLPIDILRGGQ</sequence>
<evidence type="ECO:0000259" key="8">
    <source>
        <dbReference type="Pfam" id="PF02687"/>
    </source>
</evidence>
<dbReference type="Pfam" id="PF02687">
    <property type="entry name" value="FtsX"/>
    <property type="match status" value="1"/>
</dbReference>
<dbReference type="PANTHER" id="PTHR30489:SF0">
    <property type="entry name" value="LIPOPROTEIN-RELEASING SYSTEM TRANSMEMBRANE PROTEIN LOLE"/>
    <property type="match status" value="1"/>
</dbReference>
<evidence type="ECO:0000256" key="5">
    <source>
        <dbReference type="ARBA" id="ARBA00022989"/>
    </source>
</evidence>
<proteinExistence type="inferred from homology"/>
<dbReference type="GO" id="GO:0098797">
    <property type="term" value="C:plasma membrane protein complex"/>
    <property type="evidence" value="ECO:0007669"/>
    <property type="project" value="TreeGrafter"/>
</dbReference>
<organism evidence="10 11">
    <name type="scientific">Micavibrio aeruginosavorus</name>
    <dbReference type="NCBI Taxonomy" id="349221"/>
    <lineage>
        <taxon>Bacteria</taxon>
        <taxon>Pseudomonadati</taxon>
        <taxon>Bdellovibrionota</taxon>
        <taxon>Bdellovibrionia</taxon>
        <taxon>Bdellovibrionales</taxon>
        <taxon>Pseudobdellovibrionaceae</taxon>
        <taxon>Micavibrio</taxon>
    </lineage>
</organism>
<evidence type="ECO:0000256" key="7">
    <source>
        <dbReference type="SAM" id="Phobius"/>
    </source>
</evidence>
<evidence type="ECO:0000256" key="4">
    <source>
        <dbReference type="ARBA" id="ARBA00022692"/>
    </source>
</evidence>
<feature type="transmembrane region" description="Helical" evidence="7">
    <location>
        <begin position="326"/>
        <end position="359"/>
    </location>
</feature>
<dbReference type="EMBL" id="CP066681">
    <property type="protein sequence ID" value="QQG37031.1"/>
    <property type="molecule type" value="Genomic_DNA"/>
</dbReference>
<evidence type="ECO:0000256" key="3">
    <source>
        <dbReference type="ARBA" id="ARBA00022475"/>
    </source>
</evidence>
<reference evidence="10 11" key="1">
    <citation type="submission" date="2020-07" db="EMBL/GenBank/DDBJ databases">
        <title>Huge and variable diversity of episymbiotic CPR bacteria and DPANN archaea in groundwater ecosystems.</title>
        <authorList>
            <person name="He C.Y."/>
            <person name="Keren R."/>
            <person name="Whittaker M."/>
            <person name="Farag I.F."/>
            <person name="Doudna J."/>
            <person name="Cate J.H.D."/>
            <person name="Banfield J.F."/>
        </authorList>
    </citation>
    <scope>NUCLEOTIDE SEQUENCE [LARGE SCALE GENOMIC DNA]</scope>
    <source>
        <strain evidence="10">NC_groundwater_70_Ag_B-0.1um_54_66</strain>
    </source>
</reference>
<dbReference type="GO" id="GO:0044874">
    <property type="term" value="P:lipoprotein localization to outer membrane"/>
    <property type="evidence" value="ECO:0007669"/>
    <property type="project" value="TreeGrafter"/>
</dbReference>
<dbReference type="InterPro" id="IPR051447">
    <property type="entry name" value="Lipoprotein-release_system"/>
</dbReference>
<evidence type="ECO:0000313" key="10">
    <source>
        <dbReference type="EMBL" id="QQG37031.1"/>
    </source>
</evidence>
<keyword evidence="6 7" id="KW-0472">Membrane</keyword>
<name>A0A7T5R401_9BACT</name>
<evidence type="ECO:0000313" key="11">
    <source>
        <dbReference type="Proteomes" id="UP000595362"/>
    </source>
</evidence>
<comment type="subcellular location">
    <subcellularLocation>
        <location evidence="1">Cell membrane</location>
        <topology evidence="1">Multi-pass membrane protein</topology>
    </subcellularLocation>
</comment>
<evidence type="ECO:0000256" key="6">
    <source>
        <dbReference type="ARBA" id="ARBA00023136"/>
    </source>
</evidence>
<feature type="transmembrane region" description="Helical" evidence="7">
    <location>
        <begin position="20"/>
        <end position="40"/>
    </location>
</feature>
<keyword evidence="3" id="KW-1003">Cell membrane</keyword>
<keyword evidence="4 7" id="KW-0812">Transmembrane</keyword>
<keyword evidence="5 7" id="KW-1133">Transmembrane helix</keyword>
<feature type="domain" description="MacB-like periplasmic core" evidence="9">
    <location>
        <begin position="19"/>
        <end position="254"/>
    </location>
</feature>
<protein>
    <submittedName>
        <fullName evidence="10">ABC transporter permease</fullName>
    </submittedName>
</protein>
<evidence type="ECO:0000256" key="2">
    <source>
        <dbReference type="ARBA" id="ARBA00005236"/>
    </source>
</evidence>
<dbReference type="PANTHER" id="PTHR30489">
    <property type="entry name" value="LIPOPROTEIN-RELEASING SYSTEM TRANSMEMBRANE PROTEIN LOLE"/>
    <property type="match status" value="1"/>
</dbReference>
<comment type="similarity">
    <text evidence="2">Belongs to the ABC-4 integral membrane protein family. LolC/E subfamily.</text>
</comment>